<keyword evidence="3" id="KW-1185">Reference proteome</keyword>
<feature type="region of interest" description="Disordered" evidence="1">
    <location>
        <begin position="295"/>
        <end position="319"/>
    </location>
</feature>
<proteinExistence type="predicted"/>
<dbReference type="Proteomes" id="UP000887577">
    <property type="component" value="Unplaced"/>
</dbReference>
<dbReference type="InterPro" id="IPR001650">
    <property type="entry name" value="Helicase_C-like"/>
</dbReference>
<sequence length="428" mass="46427">MESTFTDDIKLIYNALNPETTQVTAFSATYPNDFDKYLSGFMKSPISYRIDSQDVQLLGIYQYAVVGLALRPVDIIKKLLEEISYAQSVIFTNQSEKCVQVSNFLSDSRFKVAAISGNFTQEERKKVINDLKNFALRIMVSTDLTARGIDAPNVNLVINVGVPASLETYLHRIGRAGRYGGNGASITILTTQQEVANFVRMTSAGGLNVKYLDILKDIPYDLTYNANFNLESLGFIDSCNKVVADVKADVARSEEVKPTKTIVNNCENNDVIASPSPVEVVSQTNSLSVAPQDVIGSTPVSQTPSVSAPLPSTSDVQQSVPETNVVEAESSNSEVFVAESPKKSASSSSFIIPARPDPWSGEPPQPRLSTDTTTPLPIVNADAVRQFIPSFEQDIEADIAKAKAAAEEAPPVPDVCCFYFTAEHESVG</sequence>
<evidence type="ECO:0000313" key="4">
    <source>
        <dbReference type="WBParaSite" id="PSU_v2.g12383.t1"/>
    </source>
</evidence>
<evidence type="ECO:0000256" key="1">
    <source>
        <dbReference type="SAM" id="MobiDB-lite"/>
    </source>
</evidence>
<dbReference type="WBParaSite" id="PSU_v2.g12383.t1">
    <property type="protein sequence ID" value="PSU_v2.g12383.t1"/>
    <property type="gene ID" value="PSU_v2.g12383"/>
</dbReference>
<dbReference type="AlphaFoldDB" id="A0A914XWR1"/>
<evidence type="ECO:0000313" key="3">
    <source>
        <dbReference type="Proteomes" id="UP000887577"/>
    </source>
</evidence>
<accession>A0A914XWR1</accession>
<dbReference type="PROSITE" id="PS51194">
    <property type="entry name" value="HELICASE_CTER"/>
    <property type="match status" value="1"/>
</dbReference>
<dbReference type="Pfam" id="PF00271">
    <property type="entry name" value="Helicase_C"/>
    <property type="match status" value="1"/>
</dbReference>
<feature type="region of interest" description="Disordered" evidence="1">
    <location>
        <begin position="347"/>
        <end position="375"/>
    </location>
</feature>
<dbReference type="PANTHER" id="PTHR47958">
    <property type="entry name" value="ATP-DEPENDENT RNA HELICASE DBP3"/>
    <property type="match status" value="1"/>
</dbReference>
<name>A0A914XWR1_9BILA</name>
<dbReference type="Gene3D" id="3.40.50.300">
    <property type="entry name" value="P-loop containing nucleotide triphosphate hydrolases"/>
    <property type="match status" value="1"/>
</dbReference>
<protein>
    <submittedName>
        <fullName evidence="4">Helicase C-terminal domain-containing protein</fullName>
    </submittedName>
</protein>
<dbReference type="InterPro" id="IPR027417">
    <property type="entry name" value="P-loop_NTPase"/>
</dbReference>
<feature type="compositionally biased region" description="Polar residues" evidence="1">
    <location>
        <begin position="298"/>
        <end position="319"/>
    </location>
</feature>
<dbReference type="SUPFAM" id="SSF52540">
    <property type="entry name" value="P-loop containing nucleoside triphosphate hydrolases"/>
    <property type="match status" value="1"/>
</dbReference>
<dbReference type="SMART" id="SM00490">
    <property type="entry name" value="HELICc"/>
    <property type="match status" value="1"/>
</dbReference>
<reference evidence="4" key="1">
    <citation type="submission" date="2022-11" db="UniProtKB">
        <authorList>
            <consortium name="WormBaseParasite"/>
        </authorList>
    </citation>
    <scope>IDENTIFICATION</scope>
</reference>
<dbReference type="CDD" id="cd18787">
    <property type="entry name" value="SF2_C_DEAD"/>
    <property type="match status" value="1"/>
</dbReference>
<feature type="domain" description="Helicase C-terminal" evidence="2">
    <location>
        <begin position="75"/>
        <end position="223"/>
    </location>
</feature>
<evidence type="ECO:0000259" key="2">
    <source>
        <dbReference type="PROSITE" id="PS51194"/>
    </source>
</evidence>
<organism evidence="3 4">
    <name type="scientific">Panagrolaimus superbus</name>
    <dbReference type="NCBI Taxonomy" id="310955"/>
    <lineage>
        <taxon>Eukaryota</taxon>
        <taxon>Metazoa</taxon>
        <taxon>Ecdysozoa</taxon>
        <taxon>Nematoda</taxon>
        <taxon>Chromadorea</taxon>
        <taxon>Rhabditida</taxon>
        <taxon>Tylenchina</taxon>
        <taxon>Panagrolaimomorpha</taxon>
        <taxon>Panagrolaimoidea</taxon>
        <taxon>Panagrolaimidae</taxon>
        <taxon>Panagrolaimus</taxon>
    </lineage>
</organism>